<dbReference type="AlphaFoldDB" id="A0A0G1VRS5"/>
<dbReference type="InterPro" id="IPR043129">
    <property type="entry name" value="ATPase_NBD"/>
</dbReference>
<name>A0A0G1VRS5_9BACT</name>
<reference evidence="2 3" key="1">
    <citation type="journal article" date="2015" name="Nature">
        <title>rRNA introns, odd ribosomes, and small enigmatic genomes across a large radiation of phyla.</title>
        <authorList>
            <person name="Brown C.T."/>
            <person name="Hug L.A."/>
            <person name="Thomas B.C."/>
            <person name="Sharon I."/>
            <person name="Castelle C.J."/>
            <person name="Singh A."/>
            <person name="Wilkins M.J."/>
            <person name="Williams K.H."/>
            <person name="Banfield J.F."/>
        </authorList>
    </citation>
    <scope>NUCLEOTIDE SEQUENCE [LARGE SCALE GENOMIC DNA]</scope>
</reference>
<comment type="caution">
    <text evidence="2">The sequence shown here is derived from an EMBL/GenBank/DDBJ whole genome shotgun (WGS) entry which is preliminary data.</text>
</comment>
<evidence type="ECO:0000313" key="3">
    <source>
        <dbReference type="Proteomes" id="UP000034212"/>
    </source>
</evidence>
<dbReference type="PATRIC" id="fig|1618438.3.peg.192"/>
<gene>
    <name evidence="2" type="ORF">UY08_C0007G0026</name>
</gene>
<dbReference type="EMBL" id="LCOQ01000007">
    <property type="protein sequence ID" value="KKU80888.1"/>
    <property type="molecule type" value="Genomic_DNA"/>
</dbReference>
<organism evidence="2 3">
    <name type="scientific">Candidatus Gottesmanbacteria bacterium GW2011_GWA1_47_8</name>
    <dbReference type="NCBI Taxonomy" id="1618438"/>
    <lineage>
        <taxon>Bacteria</taxon>
        <taxon>Candidatus Gottesmaniibacteriota</taxon>
    </lineage>
</organism>
<dbReference type="Proteomes" id="UP000034212">
    <property type="component" value="Unassembled WGS sequence"/>
</dbReference>
<sequence>MKSVILSIDTSDRMKSVITLDVEGRIEKLTVETPLGSGTAVLSGIESLLAKNSLKMGDITDIRVATGPGSYTGLRVGASIANTFSWLLKVPVNDEPIGTYVTQHHYPVQ</sequence>
<dbReference type="InterPro" id="IPR000905">
    <property type="entry name" value="Gcp-like_dom"/>
</dbReference>
<dbReference type="GO" id="GO:0002949">
    <property type="term" value="P:tRNA threonylcarbamoyladenosine modification"/>
    <property type="evidence" value="ECO:0007669"/>
    <property type="project" value="InterPro"/>
</dbReference>
<dbReference type="NCBIfam" id="TIGR03725">
    <property type="entry name" value="T6A_YeaZ"/>
    <property type="match status" value="1"/>
</dbReference>
<evidence type="ECO:0000313" key="2">
    <source>
        <dbReference type="EMBL" id="KKU80888.1"/>
    </source>
</evidence>
<proteinExistence type="predicted"/>
<evidence type="ECO:0000259" key="1">
    <source>
        <dbReference type="Pfam" id="PF00814"/>
    </source>
</evidence>
<dbReference type="Pfam" id="PF00814">
    <property type="entry name" value="TsaD"/>
    <property type="match status" value="1"/>
</dbReference>
<feature type="domain" description="Gcp-like" evidence="1">
    <location>
        <begin position="43"/>
        <end position="92"/>
    </location>
</feature>
<dbReference type="Gene3D" id="3.30.420.40">
    <property type="match status" value="1"/>
</dbReference>
<accession>A0A0G1VRS5</accession>
<protein>
    <submittedName>
        <fullName evidence="2">M22 (O-sialoglycoprotein endopeptidase) family peptidase</fullName>
    </submittedName>
</protein>
<dbReference type="SUPFAM" id="SSF53067">
    <property type="entry name" value="Actin-like ATPase domain"/>
    <property type="match status" value="1"/>
</dbReference>
<dbReference type="InterPro" id="IPR022496">
    <property type="entry name" value="T6A_TsaB"/>
</dbReference>